<gene>
    <name evidence="9" type="ORF">SAMN02927897_01826</name>
</gene>
<dbReference type="Proteomes" id="UP000183569">
    <property type="component" value="Unassembled WGS sequence"/>
</dbReference>
<evidence type="ECO:0000313" key="10">
    <source>
        <dbReference type="Proteomes" id="UP000183569"/>
    </source>
</evidence>
<keyword evidence="5" id="KW-0805">Transcription regulation</keyword>
<comment type="caution">
    <text evidence="9">The sequence shown here is derived from an EMBL/GenBank/DDBJ whole genome shotgun (WGS) entry which is preliminary data.</text>
</comment>
<evidence type="ECO:0000256" key="4">
    <source>
        <dbReference type="ARBA" id="ARBA00022649"/>
    </source>
</evidence>
<dbReference type="InterPro" id="IPR011067">
    <property type="entry name" value="Plasmid_toxin/cell-grow_inhib"/>
</dbReference>
<keyword evidence="3" id="KW-0678">Repressor</keyword>
<dbReference type="Pfam" id="PF01845">
    <property type="entry name" value="CcdB"/>
    <property type="match status" value="1"/>
</dbReference>
<dbReference type="SUPFAM" id="SSF50118">
    <property type="entry name" value="Cell growth inhibitor/plasmid maintenance toxic component"/>
    <property type="match status" value="1"/>
</dbReference>
<protein>
    <recommendedName>
        <fullName evidence="2">Toxin CcdB</fullName>
    </recommendedName>
    <alternativeName>
        <fullName evidence="8">Cytotoxic protein CcdB</fullName>
    </alternativeName>
    <alternativeName>
        <fullName evidence="7">Protein LetD</fullName>
    </alternativeName>
</protein>
<organism evidence="9 10">
    <name type="scientific">Kosakonia sacchari</name>
    <dbReference type="NCBI Taxonomy" id="1158459"/>
    <lineage>
        <taxon>Bacteria</taxon>
        <taxon>Pseudomonadati</taxon>
        <taxon>Pseudomonadota</taxon>
        <taxon>Gammaproteobacteria</taxon>
        <taxon>Enterobacterales</taxon>
        <taxon>Enterobacteriaceae</taxon>
        <taxon>Kosakonia</taxon>
    </lineage>
</organism>
<evidence type="ECO:0000256" key="8">
    <source>
        <dbReference type="ARBA" id="ARBA00033135"/>
    </source>
</evidence>
<keyword evidence="4" id="KW-1277">Toxin-antitoxin system</keyword>
<evidence type="ECO:0000256" key="6">
    <source>
        <dbReference type="ARBA" id="ARBA00023163"/>
    </source>
</evidence>
<evidence type="ECO:0000313" key="9">
    <source>
        <dbReference type="EMBL" id="SCX47441.1"/>
    </source>
</evidence>
<evidence type="ECO:0000256" key="5">
    <source>
        <dbReference type="ARBA" id="ARBA00023015"/>
    </source>
</evidence>
<name>A0A1G4Y1N1_9ENTR</name>
<dbReference type="GO" id="GO:0008657">
    <property type="term" value="F:DNA topoisomerase type II (double strand cut, ATP-hydrolyzing) inhibitor activity"/>
    <property type="evidence" value="ECO:0007669"/>
    <property type="project" value="InterPro"/>
</dbReference>
<dbReference type="AlphaFoldDB" id="A0A1G4Y1N1"/>
<reference evidence="9 10" key="1">
    <citation type="submission" date="2016-10" db="EMBL/GenBank/DDBJ databases">
        <authorList>
            <person name="Varghese N."/>
            <person name="Submissions S."/>
        </authorList>
    </citation>
    <scope>NUCLEOTIDE SEQUENCE [LARGE SCALE GENOMIC DNA]</scope>
    <source>
        <strain evidence="9 10">CGMCC 1.12102</strain>
    </source>
</reference>
<dbReference type="Gene3D" id="2.30.30.110">
    <property type="match status" value="1"/>
</dbReference>
<dbReference type="GeneID" id="23843184"/>
<evidence type="ECO:0000256" key="1">
    <source>
        <dbReference type="ARBA" id="ARBA00005230"/>
    </source>
</evidence>
<accession>A0A1G4Y1N1</accession>
<proteinExistence type="inferred from homology"/>
<evidence type="ECO:0000256" key="3">
    <source>
        <dbReference type="ARBA" id="ARBA00022491"/>
    </source>
</evidence>
<evidence type="ECO:0000256" key="2">
    <source>
        <dbReference type="ARBA" id="ARBA00015075"/>
    </source>
</evidence>
<comment type="similarity">
    <text evidence="1">Belongs to the CcdB toxin family.</text>
</comment>
<dbReference type="EMBL" id="FMUI01000004">
    <property type="protein sequence ID" value="SCX47441.1"/>
    <property type="molecule type" value="Genomic_DNA"/>
</dbReference>
<dbReference type="InterPro" id="IPR002712">
    <property type="entry name" value="CcdB"/>
</dbReference>
<dbReference type="RefSeq" id="WP_017457648.1">
    <property type="nucleotide sequence ID" value="NZ_CP016337.1"/>
</dbReference>
<keyword evidence="6" id="KW-0804">Transcription</keyword>
<sequence>MQYSVYRNKSNSRDFPFLLDVQSDIIGSMNSRAVIPLCPLADYKDRRRVERLNPVLEIEGESYLLLTHDLAGVSLALLGEEVCSMRAQRDVIRNAMDFIFDEI</sequence>
<dbReference type="GO" id="GO:0006276">
    <property type="term" value="P:plasmid maintenance"/>
    <property type="evidence" value="ECO:0007669"/>
    <property type="project" value="InterPro"/>
</dbReference>
<evidence type="ECO:0000256" key="7">
    <source>
        <dbReference type="ARBA" id="ARBA00029628"/>
    </source>
</evidence>